<dbReference type="Proteomes" id="UP000276615">
    <property type="component" value="Unassembled WGS sequence"/>
</dbReference>
<dbReference type="AlphaFoldDB" id="A0A3M4RXI8"/>
<organism evidence="1 2">
    <name type="scientific">Pseudomonas syringae pv. primulae</name>
    <dbReference type="NCBI Taxonomy" id="251707"/>
    <lineage>
        <taxon>Bacteria</taxon>
        <taxon>Pseudomonadati</taxon>
        <taxon>Pseudomonadota</taxon>
        <taxon>Gammaproteobacteria</taxon>
        <taxon>Pseudomonadales</taxon>
        <taxon>Pseudomonadaceae</taxon>
        <taxon>Pseudomonas</taxon>
    </lineage>
</organism>
<reference evidence="1 2" key="1">
    <citation type="submission" date="2018-08" db="EMBL/GenBank/DDBJ databases">
        <title>Recombination of ecologically and evolutionarily significant loci maintains genetic cohesion in the Pseudomonas syringae species complex.</title>
        <authorList>
            <person name="Dillon M."/>
            <person name="Thakur S."/>
            <person name="Almeida R.N.D."/>
            <person name="Weir B.S."/>
            <person name="Guttman D.S."/>
        </authorList>
    </citation>
    <scope>NUCLEOTIDE SEQUENCE [LARGE SCALE GENOMIC DNA]</scope>
    <source>
        <strain evidence="1 2">ICMP 8670</strain>
    </source>
</reference>
<evidence type="ECO:0000313" key="2">
    <source>
        <dbReference type="Proteomes" id="UP000276615"/>
    </source>
</evidence>
<protein>
    <submittedName>
        <fullName evidence="1">Uncharacterized protein</fullName>
    </submittedName>
</protein>
<comment type="caution">
    <text evidence="1">The sequence shown here is derived from an EMBL/GenBank/DDBJ whole genome shotgun (WGS) entry which is preliminary data.</text>
</comment>
<name>A0A3M4RXI8_9PSED</name>
<dbReference type="EMBL" id="RBRQ01000219">
    <property type="protein sequence ID" value="RMR07408.1"/>
    <property type="molecule type" value="Genomic_DNA"/>
</dbReference>
<proteinExistence type="predicted"/>
<gene>
    <name evidence="1" type="ORF">ALP92_103077</name>
</gene>
<evidence type="ECO:0000313" key="1">
    <source>
        <dbReference type="EMBL" id="RMR07408.1"/>
    </source>
</evidence>
<accession>A0A3M4RXI8</accession>
<sequence>MNPFDWLYCIGLAVVLTVSQVTPRQIAEVRPLSTSTSAGALLVEEASK</sequence>